<protein>
    <submittedName>
        <fullName evidence="2">9974_t:CDS:1</fullName>
    </submittedName>
</protein>
<comment type="caution">
    <text evidence="2">The sequence shown here is derived from an EMBL/GenBank/DDBJ whole genome shotgun (WGS) entry which is preliminary data.</text>
</comment>
<dbReference type="EMBL" id="CAJVPV010003593">
    <property type="protein sequence ID" value="CAG8555133.1"/>
    <property type="molecule type" value="Genomic_DNA"/>
</dbReference>
<dbReference type="AlphaFoldDB" id="A0A9N9B6Q4"/>
<dbReference type="Proteomes" id="UP000789342">
    <property type="component" value="Unassembled WGS sequence"/>
</dbReference>
<organism evidence="2 3">
    <name type="scientific">Acaulospora morrowiae</name>
    <dbReference type="NCBI Taxonomy" id="94023"/>
    <lineage>
        <taxon>Eukaryota</taxon>
        <taxon>Fungi</taxon>
        <taxon>Fungi incertae sedis</taxon>
        <taxon>Mucoromycota</taxon>
        <taxon>Glomeromycotina</taxon>
        <taxon>Glomeromycetes</taxon>
        <taxon>Diversisporales</taxon>
        <taxon>Acaulosporaceae</taxon>
        <taxon>Acaulospora</taxon>
    </lineage>
</organism>
<feature type="compositionally biased region" description="Basic and acidic residues" evidence="1">
    <location>
        <begin position="167"/>
        <end position="177"/>
    </location>
</feature>
<accession>A0A9N9B6Q4</accession>
<evidence type="ECO:0000313" key="3">
    <source>
        <dbReference type="Proteomes" id="UP000789342"/>
    </source>
</evidence>
<proteinExistence type="predicted"/>
<evidence type="ECO:0000256" key="1">
    <source>
        <dbReference type="SAM" id="MobiDB-lite"/>
    </source>
</evidence>
<name>A0A9N9B6Q4_9GLOM</name>
<sequence>MLEKLHVRRQLIAEMKVAPLFSELALDKSLRSGGLPEPHKKKIYEDKVDLSVAMWDILYTFFRENSKAPSSDIHSTFVLGIHSWGWIHDIYGMDDLVVFLIQSLKTLSVLESFYVLFTDLQTTLNTICEHTNSVSLAHSRAHRNRKRKNPEQAGEKGGSFGNPSQSPEKKGRKYEDH</sequence>
<evidence type="ECO:0000313" key="2">
    <source>
        <dbReference type="EMBL" id="CAG8555133.1"/>
    </source>
</evidence>
<feature type="region of interest" description="Disordered" evidence="1">
    <location>
        <begin position="138"/>
        <end position="177"/>
    </location>
</feature>
<gene>
    <name evidence="2" type="ORF">AMORRO_LOCUS5757</name>
</gene>
<feature type="compositionally biased region" description="Basic residues" evidence="1">
    <location>
        <begin position="139"/>
        <end position="148"/>
    </location>
</feature>
<dbReference type="OrthoDB" id="2423521at2759"/>
<keyword evidence="3" id="KW-1185">Reference proteome</keyword>
<reference evidence="2" key="1">
    <citation type="submission" date="2021-06" db="EMBL/GenBank/DDBJ databases">
        <authorList>
            <person name="Kallberg Y."/>
            <person name="Tangrot J."/>
            <person name="Rosling A."/>
        </authorList>
    </citation>
    <scope>NUCLEOTIDE SEQUENCE</scope>
    <source>
        <strain evidence="2">CL551</strain>
    </source>
</reference>